<evidence type="ECO:0000313" key="1">
    <source>
        <dbReference type="Proteomes" id="UP000095286"/>
    </source>
</evidence>
<organism evidence="1 2">
    <name type="scientific">Rhabditophanes sp. KR3021</name>
    <dbReference type="NCBI Taxonomy" id="114890"/>
    <lineage>
        <taxon>Eukaryota</taxon>
        <taxon>Metazoa</taxon>
        <taxon>Ecdysozoa</taxon>
        <taxon>Nematoda</taxon>
        <taxon>Chromadorea</taxon>
        <taxon>Rhabditida</taxon>
        <taxon>Tylenchina</taxon>
        <taxon>Panagrolaimomorpha</taxon>
        <taxon>Strongyloidoidea</taxon>
        <taxon>Alloionematidae</taxon>
        <taxon>Rhabditophanes</taxon>
    </lineage>
</organism>
<sequence>MKLRLAYHKLWFMKKAVYFLLGQDIRGNQVKGAVVYVKKDQYLRYLQYVHNKLHLLMYNQRDNYDAVFNPFLALEGLDFNEKIMDTLYTNSFYNFLDDMWEKYITLGKINEIEGFKGKGMIYHRFNAPVVEIKAQEVGSAMVENKYSIVEKGQLNSLDYRVFFKKGDAIISPWHDIPLFEDEEKKIYNMVVEIPRFSNAKMEMSTADPATPIKQDSKNGVPRFVNNIFPFCGYPWNYGALPQTWEDPSHIDAKTEAKGDNDPIDVIEVGTTTHKVGDIIQVKVLGILAMIDEGETDWKILAIDVNDPLAHSLNNTADVALAFPGLIGASKTWFEIYKVPTGKALNKFAFNGDWQDVETTHAIIAETHESWKQLIKNEQPTLNTESFNGDAAYPAEDAKFNAILSKQPSHSEPAPVPDTVSNTFYYDKMSMF</sequence>
<protein>
    <submittedName>
        <fullName evidence="2">Inorganic diphosphatase</fullName>
    </submittedName>
</protein>
<dbReference type="WBParaSite" id="RSKR_0000872200.1">
    <property type="protein sequence ID" value="RSKR_0000872200.1"/>
    <property type="gene ID" value="RSKR_0000872200"/>
</dbReference>
<reference evidence="2" key="1">
    <citation type="submission" date="2016-11" db="UniProtKB">
        <authorList>
            <consortium name="WormBaseParasite"/>
        </authorList>
    </citation>
    <scope>IDENTIFICATION</scope>
    <source>
        <strain evidence="2">KR3021</strain>
    </source>
</reference>
<accession>A0AC35U8W5</accession>
<dbReference type="Proteomes" id="UP000095286">
    <property type="component" value="Unplaced"/>
</dbReference>
<evidence type="ECO:0000313" key="2">
    <source>
        <dbReference type="WBParaSite" id="RSKR_0000872200.1"/>
    </source>
</evidence>
<proteinExistence type="predicted"/>
<name>A0AC35U8W5_9BILA</name>